<evidence type="ECO:0000313" key="2">
    <source>
        <dbReference type="Proteomes" id="UP000605848"/>
    </source>
</evidence>
<keyword evidence="2" id="KW-1185">Reference proteome</keyword>
<dbReference type="Gene3D" id="2.40.320.10">
    <property type="entry name" value="Hypothetical Protein Pfu-838710-001"/>
    <property type="match status" value="1"/>
</dbReference>
<proteinExistence type="predicted"/>
<dbReference type="EMBL" id="JAEQMY010000192">
    <property type="protein sequence ID" value="MBL0408338.1"/>
    <property type="molecule type" value="Genomic_DNA"/>
</dbReference>
<reference evidence="1" key="1">
    <citation type="submission" date="2021-01" db="EMBL/GenBank/DDBJ databases">
        <title>Microvirga sp.</title>
        <authorList>
            <person name="Kim M.K."/>
        </authorList>
    </citation>
    <scope>NUCLEOTIDE SEQUENCE</scope>
    <source>
        <strain evidence="1">5420S-16</strain>
    </source>
</reference>
<dbReference type="Proteomes" id="UP000605848">
    <property type="component" value="Unassembled WGS sequence"/>
</dbReference>
<protein>
    <submittedName>
        <fullName evidence="1">Uncharacterized protein</fullName>
    </submittedName>
</protein>
<gene>
    <name evidence="1" type="ORF">JKG68_31175</name>
</gene>
<organism evidence="1 2">
    <name type="scientific">Microvirga aerilata</name>
    <dbReference type="NCBI Taxonomy" id="670292"/>
    <lineage>
        <taxon>Bacteria</taxon>
        <taxon>Pseudomonadati</taxon>
        <taxon>Pseudomonadota</taxon>
        <taxon>Alphaproteobacteria</taxon>
        <taxon>Hyphomicrobiales</taxon>
        <taxon>Methylobacteriaceae</taxon>
        <taxon>Microvirga</taxon>
    </lineage>
</organism>
<sequence>MTTTRIFLLASSLARLIEKARGGHQIQQGYFPDQPDRGTHVQMEGHAGHLILVTKGPDGAFEEATDIPLSHAETLLELAAGRVDYLTISLDIANQRTAVLRFISPGSLDLITVGFEHDEQGRRFQPPAWFGPEVTAEPGYHTRSIAMTGLPTVPEVEATNAALNGLLDTLDSRFGGLQHPQHRQAEQLIAPQPDVRWEAELNSDDDEDADDLAIEDSVIRELARSLRPRR</sequence>
<dbReference type="RefSeq" id="WP_202066195.1">
    <property type="nucleotide sequence ID" value="NZ_JAEQMY010000192.1"/>
</dbReference>
<accession>A0A936ZPJ9</accession>
<name>A0A936ZPJ9_9HYPH</name>
<evidence type="ECO:0000313" key="1">
    <source>
        <dbReference type="EMBL" id="MBL0408338.1"/>
    </source>
</evidence>
<comment type="caution">
    <text evidence="1">The sequence shown here is derived from an EMBL/GenBank/DDBJ whole genome shotgun (WGS) entry which is preliminary data.</text>
</comment>
<dbReference type="AlphaFoldDB" id="A0A936ZPJ9"/>